<dbReference type="STRING" id="5288.A0A5C5FU01"/>
<dbReference type="Pfam" id="PF02485">
    <property type="entry name" value="Branch"/>
    <property type="match status" value="2"/>
</dbReference>
<evidence type="ECO:0000256" key="10">
    <source>
        <dbReference type="ARBA" id="ARBA00022723"/>
    </source>
</evidence>
<dbReference type="PANTHER" id="PTHR46025:SF3">
    <property type="entry name" value="XYLOSYLTRANSFERASE OXT"/>
    <property type="match status" value="1"/>
</dbReference>
<dbReference type="GO" id="GO:0015012">
    <property type="term" value="P:heparan sulfate proteoglycan biosynthetic process"/>
    <property type="evidence" value="ECO:0007669"/>
    <property type="project" value="TreeGrafter"/>
</dbReference>
<reference evidence="22 23" key="1">
    <citation type="submission" date="2019-03" db="EMBL/GenBank/DDBJ databases">
        <title>Rhodosporidium diobovatum UCD-FST 08-225 genome sequencing, assembly, and annotation.</title>
        <authorList>
            <person name="Fakankun I.U."/>
            <person name="Fristensky B."/>
            <person name="Levin D.B."/>
        </authorList>
    </citation>
    <scope>NUCLEOTIDE SEQUENCE [LARGE SCALE GENOMIC DNA]</scope>
    <source>
        <strain evidence="22 23">UCD-FST 08-225</strain>
    </source>
</reference>
<dbReference type="GO" id="GO:0000139">
    <property type="term" value="C:Golgi membrane"/>
    <property type="evidence" value="ECO:0007669"/>
    <property type="project" value="UniProtKB-SubCell"/>
</dbReference>
<evidence type="ECO:0000256" key="9">
    <source>
        <dbReference type="ARBA" id="ARBA00022692"/>
    </source>
</evidence>
<dbReference type="InterPro" id="IPR003406">
    <property type="entry name" value="Glyco_trans_14"/>
</dbReference>
<feature type="transmembrane region" description="Helical" evidence="21">
    <location>
        <begin position="32"/>
        <end position="52"/>
    </location>
</feature>
<comment type="catalytic activity">
    <reaction evidence="19">
        <text>UDP-alpha-D-xylose + L-seryl-[protein] = 3-O-(beta-D-xylosyl)-L-seryl-[protein] + UDP + H(+)</text>
        <dbReference type="Rhea" id="RHEA:50192"/>
        <dbReference type="Rhea" id="RHEA-COMP:9863"/>
        <dbReference type="Rhea" id="RHEA-COMP:12567"/>
        <dbReference type="ChEBI" id="CHEBI:15378"/>
        <dbReference type="ChEBI" id="CHEBI:29999"/>
        <dbReference type="ChEBI" id="CHEBI:57632"/>
        <dbReference type="ChEBI" id="CHEBI:58223"/>
        <dbReference type="ChEBI" id="CHEBI:132085"/>
        <dbReference type="EC" id="2.4.2.26"/>
    </reaction>
</comment>
<keyword evidence="11" id="KW-0256">Endoplasmic reticulum</keyword>
<evidence type="ECO:0000256" key="19">
    <source>
        <dbReference type="ARBA" id="ARBA00047847"/>
    </source>
</evidence>
<evidence type="ECO:0000313" key="23">
    <source>
        <dbReference type="Proteomes" id="UP000311382"/>
    </source>
</evidence>
<dbReference type="PANTHER" id="PTHR46025">
    <property type="entry name" value="XYLOSYLTRANSFERASE OXT"/>
    <property type="match status" value="1"/>
</dbReference>
<evidence type="ECO:0000313" key="22">
    <source>
        <dbReference type="EMBL" id="TNY20388.1"/>
    </source>
</evidence>
<organism evidence="22 23">
    <name type="scientific">Rhodotorula diobovata</name>
    <dbReference type="NCBI Taxonomy" id="5288"/>
    <lineage>
        <taxon>Eukaryota</taxon>
        <taxon>Fungi</taxon>
        <taxon>Dikarya</taxon>
        <taxon>Basidiomycota</taxon>
        <taxon>Pucciniomycotina</taxon>
        <taxon>Microbotryomycetes</taxon>
        <taxon>Sporidiobolales</taxon>
        <taxon>Sporidiobolaceae</taxon>
        <taxon>Rhodotorula</taxon>
    </lineage>
</organism>
<evidence type="ECO:0000256" key="8">
    <source>
        <dbReference type="ARBA" id="ARBA00022679"/>
    </source>
</evidence>
<dbReference type="InterPro" id="IPR043538">
    <property type="entry name" value="XYLT"/>
</dbReference>
<keyword evidence="8" id="KW-0808">Transferase</keyword>
<dbReference type="EMBL" id="SOZI01000068">
    <property type="protein sequence ID" value="TNY20388.1"/>
    <property type="molecule type" value="Genomic_DNA"/>
</dbReference>
<keyword evidence="16" id="KW-1015">Disulfide bond</keyword>
<evidence type="ECO:0000256" key="5">
    <source>
        <dbReference type="ARBA" id="ARBA00010195"/>
    </source>
</evidence>
<evidence type="ECO:0000256" key="16">
    <source>
        <dbReference type="ARBA" id="ARBA00023157"/>
    </source>
</evidence>
<gene>
    <name evidence="22" type="ORF">DMC30DRAFT_417019</name>
</gene>
<evidence type="ECO:0000256" key="6">
    <source>
        <dbReference type="ARBA" id="ARBA00011972"/>
    </source>
</evidence>
<evidence type="ECO:0000256" key="15">
    <source>
        <dbReference type="ARBA" id="ARBA00023136"/>
    </source>
</evidence>
<keyword evidence="15 21" id="KW-0472">Membrane</keyword>
<evidence type="ECO:0000256" key="3">
    <source>
        <dbReference type="ARBA" id="ARBA00004840"/>
    </source>
</evidence>
<dbReference type="OrthoDB" id="2156316at2759"/>
<dbReference type="Proteomes" id="UP000311382">
    <property type="component" value="Unassembled WGS sequence"/>
</dbReference>
<evidence type="ECO:0000256" key="11">
    <source>
        <dbReference type="ARBA" id="ARBA00022824"/>
    </source>
</evidence>
<keyword evidence="23" id="KW-1185">Reference proteome</keyword>
<keyword evidence="12" id="KW-0735">Signal-anchor</keyword>
<name>A0A5C5FU01_9BASI</name>
<keyword evidence="7" id="KW-0328">Glycosyltransferase</keyword>
<evidence type="ECO:0000256" key="21">
    <source>
        <dbReference type="SAM" id="Phobius"/>
    </source>
</evidence>
<evidence type="ECO:0000256" key="12">
    <source>
        <dbReference type="ARBA" id="ARBA00022968"/>
    </source>
</evidence>
<evidence type="ECO:0000256" key="20">
    <source>
        <dbReference type="SAM" id="MobiDB-lite"/>
    </source>
</evidence>
<keyword evidence="14" id="KW-0333">Golgi apparatus</keyword>
<keyword evidence="10" id="KW-0479">Metal-binding</keyword>
<keyword evidence="9 21" id="KW-0812">Transmembrane</keyword>
<proteinExistence type="inferred from homology"/>
<evidence type="ECO:0000256" key="2">
    <source>
        <dbReference type="ARBA" id="ARBA00004648"/>
    </source>
</evidence>
<evidence type="ECO:0000256" key="7">
    <source>
        <dbReference type="ARBA" id="ARBA00022676"/>
    </source>
</evidence>
<feature type="region of interest" description="Disordered" evidence="20">
    <location>
        <begin position="1"/>
        <end position="25"/>
    </location>
</feature>
<comment type="subcellular location">
    <subcellularLocation>
        <location evidence="2">Endoplasmic reticulum membrane</location>
        <topology evidence="2">Single-pass type II membrane protein</topology>
    </subcellularLocation>
    <subcellularLocation>
        <location evidence="1">Golgi apparatus membrane</location>
        <topology evidence="1">Single-pass type II membrane protein</topology>
    </subcellularLocation>
</comment>
<evidence type="ECO:0000256" key="13">
    <source>
        <dbReference type="ARBA" id="ARBA00022989"/>
    </source>
</evidence>
<comment type="pathway">
    <text evidence="4">Glycan metabolism; heparan sulfate biosynthesis.</text>
</comment>
<comment type="similarity">
    <text evidence="5">Belongs to the glycosyltransferase 14 family. XylT subfamily.</text>
</comment>
<dbReference type="GO" id="GO:0005789">
    <property type="term" value="C:endoplasmic reticulum membrane"/>
    <property type="evidence" value="ECO:0007669"/>
    <property type="project" value="UniProtKB-SubCell"/>
</dbReference>
<evidence type="ECO:0000256" key="4">
    <source>
        <dbReference type="ARBA" id="ARBA00005093"/>
    </source>
</evidence>
<sequence>MVRPSSSHYAPVGGHASPAVGRRPSPFSSRRVHPALLVLFLVAAALFLVPHYSLSDTVDGSTAEQNAQASTPTRWGRIGELVGALGVLRDAQPAAVAPKPRWPECLRRRQLSREDHKHRVAFLFMVHTAETLEGARQTVETLWDEDDLFVVHADKKMNETVVQQYRQSMTVCGNVEFVSDDDRVDVRWGKFSEVEAEIALVKHALRSDVPWSKTVLLDGTSWPRLNAKKRQTWLSLWDSALENNGTGPAPVPVCTPECGRPVNKRGWGVTCGDCRRGPARCADDECKTLDLTPGGAHVRKDHQWFLLTRDMAEYAVAGPDFDEWAAYFTRVHASSEHYFVTLQYAQYPTLGKLPPPVYVDWARPCKTHPSTNGAHPCELGIRDLDSIRRGDGLFARKIRMNETALKTALINGEEAAVDLSRPLDSAAFLD</sequence>
<evidence type="ECO:0000256" key="17">
    <source>
        <dbReference type="ARBA" id="ARBA00023180"/>
    </source>
</evidence>
<evidence type="ECO:0000256" key="1">
    <source>
        <dbReference type="ARBA" id="ARBA00004323"/>
    </source>
</evidence>
<dbReference type="GO" id="GO:0030158">
    <property type="term" value="F:protein xylosyltransferase activity"/>
    <property type="evidence" value="ECO:0007669"/>
    <property type="project" value="UniProtKB-EC"/>
</dbReference>
<evidence type="ECO:0000256" key="14">
    <source>
        <dbReference type="ARBA" id="ARBA00023034"/>
    </source>
</evidence>
<accession>A0A5C5FU01</accession>
<dbReference type="AlphaFoldDB" id="A0A5C5FU01"/>
<keyword evidence="17" id="KW-0325">Glycoprotein</keyword>
<dbReference type="GO" id="GO:0046872">
    <property type="term" value="F:metal ion binding"/>
    <property type="evidence" value="ECO:0007669"/>
    <property type="project" value="UniProtKB-KW"/>
</dbReference>
<protein>
    <recommendedName>
        <fullName evidence="6">protein xylosyltransferase</fullName>
        <ecNumber evidence="6">2.4.2.26</ecNumber>
    </recommendedName>
    <alternativeName>
        <fullName evidence="18">Peptide O-xylosyltransferase</fullName>
    </alternativeName>
</protein>
<dbReference type="GO" id="GO:0050650">
    <property type="term" value="P:chondroitin sulfate proteoglycan biosynthetic process"/>
    <property type="evidence" value="ECO:0007669"/>
    <property type="project" value="TreeGrafter"/>
</dbReference>
<evidence type="ECO:0000256" key="18">
    <source>
        <dbReference type="ARBA" id="ARBA00042865"/>
    </source>
</evidence>
<dbReference type="EC" id="2.4.2.26" evidence="6"/>
<comment type="pathway">
    <text evidence="3">Glycan metabolism; chondroitin sulfate biosynthesis.</text>
</comment>
<keyword evidence="13 21" id="KW-1133">Transmembrane helix</keyword>
<comment type="caution">
    <text evidence="22">The sequence shown here is derived from an EMBL/GenBank/DDBJ whole genome shotgun (WGS) entry which is preliminary data.</text>
</comment>